<keyword evidence="2" id="KW-1185">Reference proteome</keyword>
<dbReference type="EMBL" id="VJVW01000002">
    <property type="protein sequence ID" value="MUP42300.1"/>
    <property type="molecule type" value="Genomic_DNA"/>
</dbReference>
<dbReference type="PROSITE" id="PS51257">
    <property type="entry name" value="PROKAR_LIPOPROTEIN"/>
    <property type="match status" value="1"/>
</dbReference>
<evidence type="ECO:0008006" key="3">
    <source>
        <dbReference type="Google" id="ProtNLM"/>
    </source>
</evidence>
<name>A0A7K1LP30_9FLAO</name>
<proteinExistence type="predicted"/>
<accession>A0A7K1LP30</accession>
<evidence type="ECO:0000313" key="2">
    <source>
        <dbReference type="Proteomes" id="UP000460416"/>
    </source>
</evidence>
<evidence type="ECO:0000313" key="1">
    <source>
        <dbReference type="EMBL" id="MUP42300.1"/>
    </source>
</evidence>
<dbReference type="RefSeq" id="WP_156275334.1">
    <property type="nucleotide sequence ID" value="NZ_BAABGI010000001.1"/>
</dbReference>
<dbReference type="AlphaFoldDB" id="A0A7K1LP30"/>
<reference evidence="1 2" key="1">
    <citation type="submission" date="2019-07" db="EMBL/GenBank/DDBJ databases">
        <title>Gramella aestuarii sp. nov., isolated from a tidal flat, and emended description of Gramella echinicola.</title>
        <authorList>
            <person name="Liu L."/>
        </authorList>
    </citation>
    <scope>NUCLEOTIDE SEQUENCE [LARGE SCALE GENOMIC DNA]</scope>
    <source>
        <strain evidence="1 2">BS12</strain>
    </source>
</reference>
<dbReference type="Proteomes" id="UP000460416">
    <property type="component" value="Unassembled WGS sequence"/>
</dbReference>
<comment type="caution">
    <text evidence="1">The sequence shown here is derived from an EMBL/GenBank/DDBJ whole genome shotgun (WGS) entry which is preliminary data.</text>
</comment>
<dbReference type="OrthoDB" id="9829419at2"/>
<sequence>MKPIKQLILLGLLFLVACESSETPESFNAQEIKIQNEVNRDLINATNVFIKSPLFNQLSQSSIQSQNFKEKENNKGAFIVQQGVFAFFPHYFDGGVVVVAAIFESGDYKILPNDLAEFNLNIENPLVLYIDDANGLFLSANECIERNSTYSVKYKGQLLVIEDGETTTYRAVLPLKTAYIAKGRNMVVNDADEFDEETETVICREENVTELAFDFMYIEKLNNEGNATETSLNINFR</sequence>
<gene>
    <name evidence="1" type="ORF">FLP08_06925</name>
</gene>
<organism evidence="1 2">
    <name type="scientific">Christiangramia aestuarii</name>
    <dbReference type="NCBI Taxonomy" id="1028746"/>
    <lineage>
        <taxon>Bacteria</taxon>
        <taxon>Pseudomonadati</taxon>
        <taxon>Bacteroidota</taxon>
        <taxon>Flavobacteriia</taxon>
        <taxon>Flavobacteriales</taxon>
        <taxon>Flavobacteriaceae</taxon>
        <taxon>Christiangramia</taxon>
    </lineage>
</organism>
<protein>
    <recommendedName>
        <fullName evidence="3">Lipoprotein</fullName>
    </recommendedName>
</protein>